<evidence type="ECO:0000259" key="6">
    <source>
        <dbReference type="PROSITE" id="PS50054"/>
    </source>
</evidence>
<evidence type="ECO:0000256" key="5">
    <source>
        <dbReference type="SAM" id="MobiDB-lite"/>
    </source>
</evidence>
<evidence type="ECO:0000256" key="4">
    <source>
        <dbReference type="ARBA" id="ARBA00022912"/>
    </source>
</evidence>
<feature type="domain" description="Tyrosine specific protein phosphatases" evidence="7">
    <location>
        <begin position="312"/>
        <end position="384"/>
    </location>
</feature>
<dbReference type="PROSITE" id="PS50056">
    <property type="entry name" value="TYR_PHOSPHATASE_2"/>
    <property type="match status" value="1"/>
</dbReference>
<dbReference type="Gene3D" id="3.90.190.10">
    <property type="entry name" value="Protein tyrosine phosphatase superfamily"/>
    <property type="match status" value="1"/>
</dbReference>
<feature type="compositionally biased region" description="Low complexity" evidence="5">
    <location>
        <begin position="33"/>
        <end position="49"/>
    </location>
</feature>
<dbReference type="PROSITE" id="PS50054">
    <property type="entry name" value="TYR_PHOSPHATASE_DUAL"/>
    <property type="match status" value="1"/>
</dbReference>
<dbReference type="GO" id="GO:0033550">
    <property type="term" value="F:MAP kinase tyrosine phosphatase activity"/>
    <property type="evidence" value="ECO:0007669"/>
    <property type="project" value="TreeGrafter"/>
</dbReference>
<comment type="similarity">
    <text evidence="1">Belongs to the protein-tyrosine phosphatase family. Non-receptor class dual specificity subfamily.</text>
</comment>
<dbReference type="GO" id="GO:0017017">
    <property type="term" value="F:MAP kinase tyrosine/serine/threonine phosphatase activity"/>
    <property type="evidence" value="ECO:0007669"/>
    <property type="project" value="TreeGrafter"/>
</dbReference>
<proteinExistence type="inferred from homology"/>
<feature type="region of interest" description="Disordered" evidence="5">
    <location>
        <begin position="1"/>
        <end position="65"/>
    </location>
</feature>
<dbReference type="Proteomes" id="UP000292447">
    <property type="component" value="Chromosome I"/>
</dbReference>
<evidence type="ECO:0000256" key="1">
    <source>
        <dbReference type="ARBA" id="ARBA00008601"/>
    </source>
</evidence>
<dbReference type="GO" id="GO:0008330">
    <property type="term" value="F:protein tyrosine/threonine phosphatase activity"/>
    <property type="evidence" value="ECO:0007669"/>
    <property type="project" value="TreeGrafter"/>
</dbReference>
<dbReference type="InterPro" id="IPR020422">
    <property type="entry name" value="TYR_PHOSPHATASE_DUAL_dom"/>
</dbReference>
<dbReference type="GO" id="GO:0005829">
    <property type="term" value="C:cytosol"/>
    <property type="evidence" value="ECO:0007669"/>
    <property type="project" value="TreeGrafter"/>
</dbReference>
<feature type="compositionally biased region" description="Polar residues" evidence="5">
    <location>
        <begin position="132"/>
        <end position="144"/>
    </location>
</feature>
<evidence type="ECO:0000313" key="9">
    <source>
        <dbReference type="Proteomes" id="UP000292447"/>
    </source>
</evidence>
<dbReference type="EMBL" id="CP034456">
    <property type="protein sequence ID" value="QBM85518.1"/>
    <property type="molecule type" value="Genomic_DNA"/>
</dbReference>
<evidence type="ECO:0000259" key="7">
    <source>
        <dbReference type="PROSITE" id="PS50056"/>
    </source>
</evidence>
<feature type="region of interest" description="Disordered" evidence="5">
    <location>
        <begin position="129"/>
        <end position="153"/>
    </location>
</feature>
<dbReference type="PANTHER" id="PTHR10159:SF519">
    <property type="entry name" value="DUAL SPECIFICITY PROTEIN PHOSPHATASE MPK3"/>
    <property type="match status" value="1"/>
</dbReference>
<feature type="compositionally biased region" description="Basic and acidic residues" evidence="5">
    <location>
        <begin position="7"/>
        <end position="25"/>
    </location>
</feature>
<protein>
    <recommendedName>
        <fullName evidence="2">protein-tyrosine-phosphatase</fullName>
        <ecNumber evidence="2">3.1.3.48</ecNumber>
    </recommendedName>
</protein>
<keyword evidence="3" id="KW-0378">Hydrolase</keyword>
<dbReference type="AlphaFoldDB" id="A0A4P6XI78"/>
<dbReference type="GO" id="GO:0043409">
    <property type="term" value="P:negative regulation of MAPK cascade"/>
    <property type="evidence" value="ECO:0007669"/>
    <property type="project" value="TreeGrafter"/>
</dbReference>
<dbReference type="InterPro" id="IPR000387">
    <property type="entry name" value="Tyr_Pase_dom"/>
</dbReference>
<accession>A0A4P6XI78</accession>
<dbReference type="CDD" id="cd14521">
    <property type="entry name" value="DSP_fungal_SDP1-like"/>
    <property type="match status" value="1"/>
</dbReference>
<dbReference type="GO" id="GO:0005634">
    <property type="term" value="C:nucleus"/>
    <property type="evidence" value="ECO:0007669"/>
    <property type="project" value="TreeGrafter"/>
</dbReference>
<dbReference type="PANTHER" id="PTHR10159">
    <property type="entry name" value="DUAL SPECIFICITY PROTEIN PHOSPHATASE"/>
    <property type="match status" value="1"/>
</dbReference>
<keyword evidence="4" id="KW-0904">Protein phosphatase</keyword>
<reference evidence="9" key="1">
    <citation type="submission" date="2019-03" db="EMBL/GenBank/DDBJ databases">
        <title>Snf2 controls pulcherriminic acid biosynthesis and connects pigmentation and antifungal activity of the yeast Metschnikowia pulcherrima.</title>
        <authorList>
            <person name="Gore-Lloyd D."/>
            <person name="Sumann I."/>
            <person name="Brachmann A.O."/>
            <person name="Schneeberger K."/>
            <person name="Ortiz-Merino R.A."/>
            <person name="Moreno-Beltran M."/>
            <person name="Schlaefli M."/>
            <person name="Kirner P."/>
            <person name="Santos Kron A."/>
            <person name="Wolfe K.H."/>
            <person name="Piel J."/>
            <person name="Ahrens C.H."/>
            <person name="Henk D."/>
            <person name="Freimoser F.M."/>
        </authorList>
    </citation>
    <scope>NUCLEOTIDE SEQUENCE [LARGE SCALE GENOMIC DNA]</scope>
    <source>
        <strain evidence="9">APC 1.2</strain>
    </source>
</reference>
<evidence type="ECO:0000256" key="3">
    <source>
        <dbReference type="ARBA" id="ARBA00022801"/>
    </source>
</evidence>
<dbReference type="InterPro" id="IPR000340">
    <property type="entry name" value="Dual-sp_phosphatase_cat-dom"/>
</dbReference>
<dbReference type="EC" id="3.1.3.48" evidence="2"/>
<dbReference type="Pfam" id="PF00782">
    <property type="entry name" value="DSPc"/>
    <property type="match status" value="1"/>
</dbReference>
<feature type="domain" description="Tyrosine-protein phosphatase" evidence="6">
    <location>
        <begin position="250"/>
        <end position="416"/>
    </location>
</feature>
<gene>
    <name evidence="8" type="primary">MPUL0A01380</name>
    <name evidence="8" type="ORF">METSCH_A01380</name>
</gene>
<evidence type="ECO:0000313" key="8">
    <source>
        <dbReference type="EMBL" id="QBM85518.1"/>
    </source>
</evidence>
<dbReference type="SMART" id="SM00195">
    <property type="entry name" value="DSPc"/>
    <property type="match status" value="1"/>
</dbReference>
<evidence type="ECO:0000256" key="2">
    <source>
        <dbReference type="ARBA" id="ARBA00013064"/>
    </source>
</evidence>
<name>A0A4P6XI78_9ASCO</name>
<dbReference type="PROSITE" id="PS00383">
    <property type="entry name" value="TYR_PHOSPHATASE_1"/>
    <property type="match status" value="1"/>
</dbReference>
<keyword evidence="9" id="KW-1185">Reference proteome</keyword>
<sequence>MPTIATHMDHKSYVNPDFSERDSPIRFKPPLASLCRSSSGSPTSSSAGSMNYSPRHSHKPSSLSSLRRINIQRLLLNTSPESPATTLPSKRSKPLALFIPTAASPSMQTYAFAQTPIKEKHTSTELGLAQPLDTSDGSQSLESASDSHEPYLTKLDSVSSKRLRSPFKSGVDSLEDSHDELSDSLADLNIGVPSESHSGAFDAPSPGCNSTILHKEHFTQDETRPRTTPKSLAVPEELQEIGFTYAYPDGPANVLNSVLYLYSDPETSERSIDINDYDLVINVAKECEDLSPVFDDRSGAKKYLRVPWSHTSTILKELPMITKEIAAMDKPGRKVLIHCQCGVLRSACVVVAYFMVKFKISVNEAYELLKSGTENKTESCSQQIKEEGNFVEACERICPNMSLIFELMDFGDRLEQDA</sequence>
<dbReference type="SUPFAM" id="SSF52799">
    <property type="entry name" value="(Phosphotyrosine protein) phosphatases II"/>
    <property type="match status" value="1"/>
</dbReference>
<dbReference type="InterPro" id="IPR016130">
    <property type="entry name" value="Tyr_Pase_AS"/>
</dbReference>
<organism evidence="8 9">
    <name type="scientific">Metschnikowia aff. pulcherrima</name>
    <dbReference type="NCBI Taxonomy" id="2163413"/>
    <lineage>
        <taxon>Eukaryota</taxon>
        <taxon>Fungi</taxon>
        <taxon>Dikarya</taxon>
        <taxon>Ascomycota</taxon>
        <taxon>Saccharomycotina</taxon>
        <taxon>Pichiomycetes</taxon>
        <taxon>Metschnikowiaceae</taxon>
        <taxon>Metschnikowia</taxon>
    </lineage>
</organism>
<dbReference type="STRING" id="2163413.A0A4P6XI78"/>
<dbReference type="InterPro" id="IPR029021">
    <property type="entry name" value="Prot-tyrosine_phosphatase-like"/>
</dbReference>